<dbReference type="Pfam" id="PF00227">
    <property type="entry name" value="Proteasome"/>
    <property type="match status" value="1"/>
</dbReference>
<evidence type="ECO:0000256" key="5">
    <source>
        <dbReference type="ARBA" id="ARBA00049625"/>
    </source>
</evidence>
<comment type="similarity">
    <text evidence="6">Belongs to the peptidase T1B family.</text>
</comment>
<dbReference type="InterPro" id="IPR023333">
    <property type="entry name" value="Proteasome_suB-type"/>
</dbReference>
<organism evidence="7 8">
    <name type="scientific">Clytia hemisphaerica</name>
    <dbReference type="NCBI Taxonomy" id="252671"/>
    <lineage>
        <taxon>Eukaryota</taxon>
        <taxon>Metazoa</taxon>
        <taxon>Cnidaria</taxon>
        <taxon>Hydrozoa</taxon>
        <taxon>Hydroidolina</taxon>
        <taxon>Leptothecata</taxon>
        <taxon>Obeliida</taxon>
        <taxon>Clytiidae</taxon>
        <taxon>Clytia</taxon>
    </lineage>
</organism>
<evidence type="ECO:0000256" key="6">
    <source>
        <dbReference type="RuleBase" id="RU004203"/>
    </source>
</evidence>
<dbReference type="EnsemblMetazoa" id="CLYHEMT011664.1">
    <property type="protein sequence ID" value="CLYHEMP011664.1"/>
    <property type="gene ID" value="CLYHEMG011664"/>
</dbReference>
<dbReference type="CDD" id="cd03758">
    <property type="entry name" value="proteasome_beta_type_2"/>
    <property type="match status" value="1"/>
</dbReference>
<comment type="function">
    <text evidence="5">Non-catalytic component of the 20S core proteasome complex involved in the proteolytic degradation of most intracellular proteins. This complex plays numerous essential roles within the cell by associating with different regulatory particles. Associated with two 19S regulatory particles, forms the 26S proteasome and thus participates in the ATP-dependent degradation of ubiquitinated proteins. The 26S proteasome plays a key role in the maintenance of protein homeostasis by removing misfolded or damaged proteins that could impair cellular functions, and by removing proteins whose functions are no longer required. Associated with the PA200 or PA28, the 20S proteasome mediates ubiquitin-independent protein degradation. This type of proteolysis is required in several pathways including spermatogenesis (20S-PA200 complex) or generation of a subset of MHC class I-presented antigenic peptides (20S-PA28 complex).</text>
</comment>
<evidence type="ECO:0000313" key="7">
    <source>
        <dbReference type="EnsemblMetazoa" id="CLYHEMP011664.1"/>
    </source>
</evidence>
<evidence type="ECO:0000256" key="2">
    <source>
        <dbReference type="ARBA" id="ARBA00022490"/>
    </source>
</evidence>
<dbReference type="PANTHER" id="PTHR32194:SF2">
    <property type="entry name" value="PROTEASOME SUBUNIT BETA TYPE-1"/>
    <property type="match status" value="1"/>
</dbReference>
<evidence type="ECO:0000256" key="3">
    <source>
        <dbReference type="ARBA" id="ARBA00022942"/>
    </source>
</evidence>
<dbReference type="RefSeq" id="XP_066931503.1">
    <property type="nucleotide sequence ID" value="XM_067075402.1"/>
</dbReference>
<keyword evidence="8" id="KW-1185">Reference proteome</keyword>
<keyword evidence="3 6" id="KW-0647">Proteasome</keyword>
<dbReference type="OrthoDB" id="268428at2759"/>
<reference evidence="7" key="1">
    <citation type="submission" date="2021-01" db="UniProtKB">
        <authorList>
            <consortium name="EnsemblMetazoa"/>
        </authorList>
    </citation>
    <scope>IDENTIFICATION</scope>
</reference>
<dbReference type="GO" id="GO:0005737">
    <property type="term" value="C:cytoplasm"/>
    <property type="evidence" value="ECO:0007669"/>
    <property type="project" value="UniProtKB-SubCell"/>
</dbReference>
<dbReference type="Gene3D" id="3.60.20.10">
    <property type="entry name" value="Glutamine Phosphoribosylpyrophosphate, subunit 1, domain 1"/>
    <property type="match status" value="1"/>
</dbReference>
<dbReference type="GO" id="GO:0005634">
    <property type="term" value="C:nucleus"/>
    <property type="evidence" value="ECO:0007669"/>
    <property type="project" value="UniProtKB-SubCell"/>
</dbReference>
<dbReference type="PROSITE" id="PS00854">
    <property type="entry name" value="PROTEASOME_BETA_1"/>
    <property type="match status" value="1"/>
</dbReference>
<comment type="subunit">
    <text evidence="6">Component of the proteasome complex.</text>
</comment>
<name>A0A7M5V5C2_9CNID</name>
<dbReference type="InterPro" id="IPR029055">
    <property type="entry name" value="Ntn_hydrolases_N"/>
</dbReference>
<keyword evidence="4 6" id="KW-0539">Nucleus</keyword>
<dbReference type="InterPro" id="IPR016050">
    <property type="entry name" value="Proteasome_bsu_CS"/>
</dbReference>
<comment type="subunit">
    <text evidence="1">The 26S proteasome consists of a 20S proteasome core and two 19S regulatory subunits. The 20S proteasome core is a barrel-shaped complex made of 28 subunits that are arranged in four stacked rings. The two outer rings are each formed by seven alpha subunits, and the two inner rings are formed by seven beta subunits. The proteolytic activity is exerted by three beta-subunits PSMB5, PSMB6 and PSMB7.</text>
</comment>
<dbReference type="AlphaFoldDB" id="A0A7M5V5C2"/>
<comment type="function">
    <text evidence="6">Component of the proteasome, a multicatalytic proteinase complex which is characterized by its ability to cleave peptides with Arg, Phe, Tyr, Leu, and Glu adjacent to the leaving group at neutral or slightly basic pH. The proteasome has an ATP-dependent proteolytic activity.</text>
</comment>
<keyword evidence="2 6" id="KW-0963">Cytoplasm</keyword>
<dbReference type="InterPro" id="IPR001353">
    <property type="entry name" value="Proteasome_sua/b"/>
</dbReference>
<dbReference type="GO" id="GO:0010498">
    <property type="term" value="P:proteasomal protein catabolic process"/>
    <property type="evidence" value="ECO:0007669"/>
    <property type="project" value="InterPro"/>
</dbReference>
<protein>
    <recommendedName>
        <fullName evidence="6">Proteasome subunit beta</fullName>
    </recommendedName>
</protein>
<dbReference type="Proteomes" id="UP000594262">
    <property type="component" value="Unplaced"/>
</dbReference>
<dbReference type="GO" id="GO:0005839">
    <property type="term" value="C:proteasome core complex"/>
    <property type="evidence" value="ECO:0007669"/>
    <property type="project" value="InterPro"/>
</dbReference>
<evidence type="ECO:0000313" key="8">
    <source>
        <dbReference type="Proteomes" id="UP000594262"/>
    </source>
</evidence>
<evidence type="ECO:0000256" key="1">
    <source>
        <dbReference type="ARBA" id="ARBA00011656"/>
    </source>
</evidence>
<dbReference type="PROSITE" id="PS51476">
    <property type="entry name" value="PROTEASOME_BETA_2"/>
    <property type="match status" value="1"/>
</dbReference>
<dbReference type="FunFam" id="3.60.20.10:FF:000008">
    <property type="entry name" value="Proteasome subunit beta type-4"/>
    <property type="match status" value="1"/>
</dbReference>
<dbReference type="GeneID" id="136819191"/>
<evidence type="ECO:0000256" key="4">
    <source>
        <dbReference type="ARBA" id="ARBA00023242"/>
    </source>
</evidence>
<sequence length="201" mass="22487">MEFSIGIQGADFVLVASDCNGARSIVRMKDDLDKHVSLGKNFLMTINGESGDATNFAEYIQKNIALYKMNNGYELTPHSGANFVRKRLADFLRSRTPYQVNLLLSGFDEKEGPSLYHMDYLAAMVKVPFAAHGYGGFFSLSTLDRHWKPGMTKEETAALLKKVLLQVQKRFIVNLPKFSIQIVNKDGITNLGQFTPNDITV</sequence>
<dbReference type="SUPFAM" id="SSF56235">
    <property type="entry name" value="N-terminal nucleophile aminohydrolases (Ntn hydrolases)"/>
    <property type="match status" value="1"/>
</dbReference>
<dbReference type="InterPro" id="IPR035206">
    <property type="entry name" value="Proteasome_beta2"/>
</dbReference>
<proteinExistence type="inferred from homology"/>
<accession>A0A7M5V5C2</accession>
<comment type="subcellular location">
    <subcellularLocation>
        <location evidence="6">Cytoplasm</location>
    </subcellularLocation>
    <subcellularLocation>
        <location evidence="6">Nucleus</location>
    </subcellularLocation>
</comment>
<dbReference type="PANTHER" id="PTHR32194">
    <property type="entry name" value="METALLOPROTEASE TLDD"/>
    <property type="match status" value="1"/>
</dbReference>